<sequence length="127" mass="12698">MGKYQNPTDIVRDPAKNYTAKAGAGAAVRGSRFVSFIAGGNREVPRAAESTATSAVVGVSKYDAAANETFGIIKGGQAGVIAGGAVAAGDRVVSDAQGRAVKAADGAPYVGVAYTDAALNAVVYIDF</sequence>
<name>A0A0U4JNA5_9CAUD</name>
<dbReference type="KEGG" id="vg:40093085"/>
<proteinExistence type="predicted"/>
<reference evidence="1 2" key="1">
    <citation type="submission" date="2015-11" db="EMBL/GenBank/DDBJ databases">
        <authorList>
            <person name="Terry K."/>
            <person name="Dunbar D."/>
            <person name="Bradley K.W."/>
            <person name="Asai D.J."/>
            <person name="Bowman C.A."/>
            <person name="Russell D.A."/>
            <person name="Pope W.H."/>
            <person name="Jacobs-Sera D."/>
            <person name="Hendrix R.W."/>
            <person name="Hatfull G.F."/>
        </authorList>
    </citation>
    <scope>NUCLEOTIDE SEQUENCE [LARGE SCALE GENOMIC DNA]</scope>
</reference>
<dbReference type="InterPro" id="IPR011231">
    <property type="entry name" value="Phage_VT1-Sakai_H0018"/>
</dbReference>
<dbReference type="OrthoDB" id="22279at10239"/>
<protein>
    <submittedName>
        <fullName evidence="1">Capsid decoration protein</fullName>
    </submittedName>
</protein>
<dbReference type="Proteomes" id="UP000229287">
    <property type="component" value="Segment"/>
</dbReference>
<dbReference type="EMBL" id="KU160660">
    <property type="protein sequence ID" value="ALY09857.1"/>
    <property type="molecule type" value="Genomic_DNA"/>
</dbReference>
<evidence type="ECO:0000313" key="1">
    <source>
        <dbReference type="EMBL" id="ALY09857.1"/>
    </source>
</evidence>
<gene>
    <name evidence="1" type="primary">11</name>
    <name evidence="1" type="ORF">PRINCESSTRINA_11</name>
</gene>
<keyword evidence="2" id="KW-1185">Reference proteome</keyword>
<accession>A0A0U4JNA5</accession>
<dbReference type="RefSeq" id="YP_009616585.1">
    <property type="nucleotide sequence ID" value="NC_042053.1"/>
</dbReference>
<dbReference type="GeneID" id="40093085"/>
<dbReference type="Pfam" id="PF09956">
    <property type="entry name" value="Phage_cement_2"/>
    <property type="match status" value="1"/>
</dbReference>
<organism evidence="1 2">
    <name type="scientific">Arthrobacter phage PrincessTrina</name>
    <dbReference type="NCBI Taxonomy" id="1772328"/>
    <lineage>
        <taxon>Viruses</taxon>
        <taxon>Duplodnaviria</taxon>
        <taxon>Heunggongvirae</taxon>
        <taxon>Uroviricota</taxon>
        <taxon>Caudoviricetes</taxon>
        <taxon>Klausavirus</taxon>
        <taxon>Klausavirus princesstrina</taxon>
    </lineage>
</organism>
<evidence type="ECO:0000313" key="2">
    <source>
        <dbReference type="Proteomes" id="UP000229287"/>
    </source>
</evidence>